<reference evidence="1 2" key="1">
    <citation type="journal article" date="2023" name="Science">
        <title>Complex scaffold remodeling in plant triterpene biosynthesis.</title>
        <authorList>
            <person name="De La Pena R."/>
            <person name="Hodgson H."/>
            <person name="Liu J.C."/>
            <person name="Stephenson M.J."/>
            <person name="Martin A.C."/>
            <person name="Owen C."/>
            <person name="Harkess A."/>
            <person name="Leebens-Mack J."/>
            <person name="Jimenez L.E."/>
            <person name="Osbourn A."/>
            <person name="Sattely E.S."/>
        </authorList>
    </citation>
    <scope>NUCLEOTIDE SEQUENCE [LARGE SCALE GENOMIC DNA]</scope>
    <source>
        <strain evidence="2">cv. JPN11</strain>
        <tissue evidence="1">Leaf</tissue>
    </source>
</reference>
<dbReference type="EMBL" id="CM051397">
    <property type="protein sequence ID" value="KAJ4721253.1"/>
    <property type="molecule type" value="Genomic_DNA"/>
</dbReference>
<gene>
    <name evidence="1" type="ORF">OWV82_008966</name>
</gene>
<name>A0ACC1YE32_MELAZ</name>
<comment type="caution">
    <text evidence="1">The sequence shown here is derived from an EMBL/GenBank/DDBJ whole genome shotgun (WGS) entry which is preliminary data.</text>
</comment>
<keyword evidence="2" id="KW-1185">Reference proteome</keyword>
<organism evidence="1 2">
    <name type="scientific">Melia azedarach</name>
    <name type="common">Chinaberry tree</name>
    <dbReference type="NCBI Taxonomy" id="155640"/>
    <lineage>
        <taxon>Eukaryota</taxon>
        <taxon>Viridiplantae</taxon>
        <taxon>Streptophyta</taxon>
        <taxon>Embryophyta</taxon>
        <taxon>Tracheophyta</taxon>
        <taxon>Spermatophyta</taxon>
        <taxon>Magnoliopsida</taxon>
        <taxon>eudicotyledons</taxon>
        <taxon>Gunneridae</taxon>
        <taxon>Pentapetalae</taxon>
        <taxon>rosids</taxon>
        <taxon>malvids</taxon>
        <taxon>Sapindales</taxon>
        <taxon>Meliaceae</taxon>
        <taxon>Melia</taxon>
    </lineage>
</organism>
<evidence type="ECO:0000313" key="2">
    <source>
        <dbReference type="Proteomes" id="UP001164539"/>
    </source>
</evidence>
<evidence type="ECO:0000313" key="1">
    <source>
        <dbReference type="EMBL" id="KAJ4721253.1"/>
    </source>
</evidence>
<sequence>MQAQLLVGPITPITGSDAFSSIINTSFLNSSPRNTNRSNRRRSHYRLVVASSSSSSWAAVNGEPDHYAVLGVAHSSTSADIKKAYRLLARKYHPDVSNDPRAAEVFKKIRCAYEVLSNEVTRIKYDRALKFQMDAGKSYKGYSSYSPEFEDSVRMYKWAELRRKMRYEKYWKRYNSDKEYSSIYGETTDEEAEEENLDEERGSFNQVLRSTFISLFLLKFFGYQLSLTYSSVTAFFDQKLDSGYKVGYLMAWILGGRGGILLTLCLSFASWACGKTSSGIVVLVVVALWFGSNLARCVPLPQGALLALLYMSLKLQSDSS</sequence>
<accession>A0ACC1YE32</accession>
<protein>
    <submittedName>
        <fullName evidence="1">Chaperone DnaJ</fullName>
    </submittedName>
</protein>
<proteinExistence type="predicted"/>
<dbReference type="Proteomes" id="UP001164539">
    <property type="component" value="Chromosome 4"/>
</dbReference>